<dbReference type="GO" id="GO:0016020">
    <property type="term" value="C:membrane"/>
    <property type="evidence" value="ECO:0007669"/>
    <property type="project" value="UniProtKB-SubCell"/>
</dbReference>
<keyword evidence="9" id="KW-1185">Reference proteome</keyword>
<keyword evidence="5" id="KW-0472">Membrane</keyword>
<dbReference type="GeneID" id="87804028"/>
<gene>
    <name evidence="8" type="primary">SYM1_1</name>
    <name evidence="8" type="ORF">LOC62_01G000770</name>
</gene>
<dbReference type="PANTHER" id="PTHR11266">
    <property type="entry name" value="PEROXISOMAL MEMBRANE PROTEIN 2, PXMP2 MPV17"/>
    <property type="match status" value="1"/>
</dbReference>
<accession>A0AAF0Y5N3</accession>
<reference evidence="8" key="1">
    <citation type="submission" date="2023-10" db="EMBL/GenBank/DDBJ databases">
        <authorList>
            <person name="Noh H."/>
        </authorList>
    </citation>
    <scope>NUCLEOTIDE SEQUENCE</scope>
    <source>
        <strain evidence="8">DUCC4014</strain>
    </source>
</reference>
<protein>
    <submittedName>
        <fullName evidence="8">Protein SYM1</fullName>
    </submittedName>
</protein>
<comment type="subcellular location">
    <subcellularLocation>
        <location evidence="1">Membrane</location>
        <topology evidence="1">Multi-pass membrane protein</topology>
    </subcellularLocation>
</comment>
<dbReference type="GO" id="GO:0005739">
    <property type="term" value="C:mitochondrion"/>
    <property type="evidence" value="ECO:0007669"/>
    <property type="project" value="TreeGrafter"/>
</dbReference>
<evidence type="ECO:0000256" key="6">
    <source>
        <dbReference type="RuleBase" id="RU363053"/>
    </source>
</evidence>
<sequence>MTSTAAVAPTSLGRRVLAAYLRQLSTRPLRTKMITSTVLFSIGDSIAQFGIEGRRLGADGSEVDQAGDPIEAWDPQRAARLAFYGGFIFAPLAHNWLGFIEKIKYPSKIRTLATRLAVDQFLWGPFIVCMFWGCNGILEGKSIPEVKQKVEMAFLPVYMRSMCVFGPTAAINFTLIPPQHRLTVAQIVGLGWNTYLSYLNHVNNKRMAEANAALTSAQALEAGEKALAPDLPALSSAEVEAAEAAIGELRKRREKIRGEEGGGATGAGTRMGVA</sequence>
<dbReference type="EMBL" id="CP086714">
    <property type="protein sequence ID" value="WOO77183.1"/>
    <property type="molecule type" value="Genomic_DNA"/>
</dbReference>
<evidence type="ECO:0000313" key="8">
    <source>
        <dbReference type="EMBL" id="WOO77183.1"/>
    </source>
</evidence>
<evidence type="ECO:0000256" key="4">
    <source>
        <dbReference type="ARBA" id="ARBA00022989"/>
    </source>
</evidence>
<name>A0AAF0Y5N3_9TREE</name>
<dbReference type="Proteomes" id="UP000827549">
    <property type="component" value="Chromosome 1"/>
</dbReference>
<evidence type="ECO:0000256" key="3">
    <source>
        <dbReference type="ARBA" id="ARBA00022692"/>
    </source>
</evidence>
<feature type="region of interest" description="Disordered" evidence="7">
    <location>
        <begin position="255"/>
        <end position="274"/>
    </location>
</feature>
<keyword evidence="3" id="KW-0812">Transmembrane</keyword>
<dbReference type="Pfam" id="PF04117">
    <property type="entry name" value="Mpv17_PMP22"/>
    <property type="match status" value="1"/>
</dbReference>
<organism evidence="8 9">
    <name type="scientific">Vanrija pseudolonga</name>
    <dbReference type="NCBI Taxonomy" id="143232"/>
    <lineage>
        <taxon>Eukaryota</taxon>
        <taxon>Fungi</taxon>
        <taxon>Dikarya</taxon>
        <taxon>Basidiomycota</taxon>
        <taxon>Agaricomycotina</taxon>
        <taxon>Tremellomycetes</taxon>
        <taxon>Trichosporonales</taxon>
        <taxon>Trichosporonaceae</taxon>
        <taxon>Vanrija</taxon>
    </lineage>
</organism>
<evidence type="ECO:0000256" key="1">
    <source>
        <dbReference type="ARBA" id="ARBA00004141"/>
    </source>
</evidence>
<comment type="similarity">
    <text evidence="2 6">Belongs to the peroxisomal membrane protein PXMP2/4 family.</text>
</comment>
<dbReference type="RefSeq" id="XP_062623215.1">
    <property type="nucleotide sequence ID" value="XM_062767231.1"/>
</dbReference>
<dbReference type="PANTHER" id="PTHR11266:SF17">
    <property type="entry name" value="PROTEIN MPV17"/>
    <property type="match status" value="1"/>
</dbReference>
<proteinExistence type="inferred from homology"/>
<evidence type="ECO:0000256" key="2">
    <source>
        <dbReference type="ARBA" id="ARBA00006824"/>
    </source>
</evidence>
<evidence type="ECO:0000256" key="5">
    <source>
        <dbReference type="ARBA" id="ARBA00023136"/>
    </source>
</evidence>
<keyword evidence="4" id="KW-1133">Transmembrane helix</keyword>
<dbReference type="InterPro" id="IPR007248">
    <property type="entry name" value="Mpv17_PMP22"/>
</dbReference>
<evidence type="ECO:0000256" key="7">
    <source>
        <dbReference type="SAM" id="MobiDB-lite"/>
    </source>
</evidence>
<dbReference type="AlphaFoldDB" id="A0AAF0Y5N3"/>
<evidence type="ECO:0000313" key="9">
    <source>
        <dbReference type="Proteomes" id="UP000827549"/>
    </source>
</evidence>